<evidence type="ECO:0000313" key="4">
    <source>
        <dbReference type="Proteomes" id="UP000447833"/>
    </source>
</evidence>
<keyword evidence="1" id="KW-0378">Hydrolase</keyword>
<dbReference type="Gene3D" id="3.10.129.10">
    <property type="entry name" value="Hotdog Thioesterase"/>
    <property type="match status" value="1"/>
</dbReference>
<organism evidence="3 4">
    <name type="scientific">Guptibacillus hwajinpoensis</name>
    <dbReference type="NCBI Taxonomy" id="208199"/>
    <lineage>
        <taxon>Bacteria</taxon>
        <taxon>Bacillati</taxon>
        <taxon>Bacillota</taxon>
        <taxon>Bacilli</taxon>
        <taxon>Bacillales</taxon>
        <taxon>Guptibacillaceae</taxon>
        <taxon>Guptibacillus</taxon>
    </lineage>
</organism>
<dbReference type="Proteomes" id="UP000447833">
    <property type="component" value="Unassembled WGS sequence"/>
</dbReference>
<dbReference type="EMBL" id="WMEY01000003">
    <property type="protein sequence ID" value="MYL64111.1"/>
    <property type="molecule type" value="Genomic_DNA"/>
</dbReference>
<dbReference type="Pfam" id="PF03061">
    <property type="entry name" value="4HBT"/>
    <property type="match status" value="1"/>
</dbReference>
<evidence type="ECO:0000256" key="1">
    <source>
        <dbReference type="ARBA" id="ARBA00022801"/>
    </source>
</evidence>
<feature type="domain" description="Thioesterase" evidence="2">
    <location>
        <begin position="51"/>
        <end position="125"/>
    </location>
</feature>
<dbReference type="SUPFAM" id="SSF54637">
    <property type="entry name" value="Thioesterase/thiol ester dehydrase-isomerase"/>
    <property type="match status" value="1"/>
</dbReference>
<name>A0A845EZY9_9BACL</name>
<dbReference type="InterPro" id="IPR029069">
    <property type="entry name" value="HotDog_dom_sf"/>
</dbReference>
<dbReference type="PANTHER" id="PTHR43240">
    <property type="entry name" value="1,4-DIHYDROXY-2-NAPHTHOYL-COA THIOESTERASE 1"/>
    <property type="match status" value="1"/>
</dbReference>
<sequence length="140" mass="15503">METNTSTIYDRVRTDFETSPFFNLLGFELRSITEDEVILELPIERKLLNTHGSLHGGVYATMIDNIISLKMRSMIGSPVITINLTINYIAPITSGKVIAKAFVYGEGKRTKMGEGVVMDENGKLLAKGSGTFKVIKSKEQ</sequence>
<dbReference type="GO" id="GO:0005829">
    <property type="term" value="C:cytosol"/>
    <property type="evidence" value="ECO:0007669"/>
    <property type="project" value="TreeGrafter"/>
</dbReference>
<dbReference type="InterPro" id="IPR006683">
    <property type="entry name" value="Thioestr_dom"/>
</dbReference>
<evidence type="ECO:0000313" key="3">
    <source>
        <dbReference type="EMBL" id="MYL64111.1"/>
    </source>
</evidence>
<dbReference type="AlphaFoldDB" id="A0A845EZY9"/>
<comment type="caution">
    <text evidence="3">The sequence shown here is derived from an EMBL/GenBank/DDBJ whole genome shotgun (WGS) entry which is preliminary data.</text>
</comment>
<gene>
    <name evidence="3" type="ORF">GLW07_12185</name>
</gene>
<dbReference type="NCBIfam" id="TIGR00369">
    <property type="entry name" value="unchar_dom_1"/>
    <property type="match status" value="1"/>
</dbReference>
<dbReference type="RefSeq" id="WP_160919555.1">
    <property type="nucleotide sequence ID" value="NZ_WMEY01000003.1"/>
</dbReference>
<dbReference type="CDD" id="cd03443">
    <property type="entry name" value="PaaI_thioesterase"/>
    <property type="match status" value="1"/>
</dbReference>
<evidence type="ECO:0000259" key="2">
    <source>
        <dbReference type="Pfam" id="PF03061"/>
    </source>
</evidence>
<protein>
    <submittedName>
        <fullName evidence="3">Hotdog fold thioesterase</fullName>
    </submittedName>
</protein>
<dbReference type="GO" id="GO:0061522">
    <property type="term" value="F:1,4-dihydroxy-2-naphthoyl-CoA thioesterase activity"/>
    <property type="evidence" value="ECO:0007669"/>
    <property type="project" value="TreeGrafter"/>
</dbReference>
<dbReference type="InterPro" id="IPR003736">
    <property type="entry name" value="PAAI_dom"/>
</dbReference>
<dbReference type="PANTHER" id="PTHR43240:SF1">
    <property type="entry name" value="BLR5584 PROTEIN"/>
    <property type="match status" value="1"/>
</dbReference>
<proteinExistence type="predicted"/>
<accession>A0A845EZY9</accession>
<reference evidence="3 4" key="1">
    <citation type="submission" date="2019-11" db="EMBL/GenBank/DDBJ databases">
        <title>Genome sequences of 17 halophilic strains isolated from different environments.</title>
        <authorList>
            <person name="Furrow R.E."/>
        </authorList>
    </citation>
    <scope>NUCLEOTIDE SEQUENCE [LARGE SCALE GENOMIC DNA]</scope>
    <source>
        <strain evidence="3 4">22506_14_FS</strain>
    </source>
</reference>